<dbReference type="EMBL" id="LOHS01000143">
    <property type="protein sequence ID" value="OAH10408.1"/>
    <property type="molecule type" value="Genomic_DNA"/>
</dbReference>
<accession>A0A177HJQ5</accession>
<dbReference type="AlphaFoldDB" id="A0A177HJQ5"/>
<keyword evidence="3" id="KW-1185">Reference proteome</keyword>
<evidence type="ECO:0000313" key="3">
    <source>
        <dbReference type="Proteomes" id="UP000077381"/>
    </source>
</evidence>
<organism evidence="2 3">
    <name type="scientific">Streptomyces jeddahensis</name>
    <dbReference type="NCBI Taxonomy" id="1716141"/>
    <lineage>
        <taxon>Bacteria</taxon>
        <taxon>Bacillati</taxon>
        <taxon>Actinomycetota</taxon>
        <taxon>Actinomycetes</taxon>
        <taxon>Kitasatosporales</taxon>
        <taxon>Streptomycetaceae</taxon>
        <taxon>Streptomyces</taxon>
    </lineage>
</organism>
<feature type="region of interest" description="Disordered" evidence="1">
    <location>
        <begin position="14"/>
        <end position="41"/>
    </location>
</feature>
<comment type="caution">
    <text evidence="2">The sequence shown here is derived from an EMBL/GenBank/DDBJ whole genome shotgun (WGS) entry which is preliminary data.</text>
</comment>
<protein>
    <submittedName>
        <fullName evidence="2">Uncharacterized protein</fullName>
    </submittedName>
</protein>
<dbReference type="Proteomes" id="UP000077381">
    <property type="component" value="Unassembled WGS sequence"/>
</dbReference>
<sequence length="84" mass="9016">MSPWRWARLAMADGAGRPCADRTASSGMPPGHKKHKKQLSEAVRRRAGRGPAVIIGWTEQIHTALDDAGTAAVRLSRGDMVAGR</sequence>
<dbReference type="PATRIC" id="fig|1716141.3.peg.6583"/>
<reference evidence="2 3" key="1">
    <citation type="submission" date="2015-12" db="EMBL/GenBank/DDBJ databases">
        <title>Genome sequence of Streptomyces sp. G25.</title>
        <authorList>
            <person name="Poehlein A."/>
            <person name="Roettig A."/>
            <person name="Hiessl S."/>
            <person name="Hauschild P."/>
            <person name="Schauer J."/>
            <person name="Madkour M.H."/>
            <person name="Al-Ansari A.M."/>
            <person name="Almakishah N.H."/>
            <person name="Steinbuechel A."/>
            <person name="Daniel R."/>
        </authorList>
    </citation>
    <scope>NUCLEOTIDE SEQUENCE [LARGE SCALE GENOMIC DNA]</scope>
    <source>
        <strain evidence="3">G25(2015)</strain>
    </source>
</reference>
<evidence type="ECO:0000256" key="1">
    <source>
        <dbReference type="SAM" id="MobiDB-lite"/>
    </source>
</evidence>
<name>A0A177HJQ5_9ACTN</name>
<proteinExistence type="predicted"/>
<gene>
    <name evidence="2" type="ORF">STSP_62610</name>
</gene>
<evidence type="ECO:0000313" key="2">
    <source>
        <dbReference type="EMBL" id="OAH10408.1"/>
    </source>
</evidence>